<protein>
    <submittedName>
        <fullName evidence="2">Uncharacterized protein</fullName>
    </submittedName>
</protein>
<accession>A0ABQ0LBN3</accession>
<evidence type="ECO:0000313" key="3">
    <source>
        <dbReference type="Proteomes" id="UP000815677"/>
    </source>
</evidence>
<feature type="region of interest" description="Disordered" evidence="1">
    <location>
        <begin position="472"/>
        <end position="513"/>
    </location>
</feature>
<feature type="compositionally biased region" description="Pro residues" evidence="1">
    <location>
        <begin position="443"/>
        <end position="457"/>
    </location>
</feature>
<feature type="region of interest" description="Disordered" evidence="1">
    <location>
        <begin position="804"/>
        <end position="856"/>
    </location>
</feature>
<reference evidence="2" key="1">
    <citation type="submission" date="2014-09" db="EMBL/GenBank/DDBJ databases">
        <title>Genome sequence of the luminous mushroom Mycena chlorophos for searching fungal bioluminescence genes.</title>
        <authorList>
            <person name="Tanaka Y."/>
            <person name="Kasuga D."/>
            <person name="Oba Y."/>
            <person name="Hase S."/>
            <person name="Sato K."/>
            <person name="Oba Y."/>
            <person name="Sakakibara Y."/>
        </authorList>
    </citation>
    <scope>NUCLEOTIDE SEQUENCE</scope>
</reference>
<feature type="region of interest" description="Disordered" evidence="1">
    <location>
        <begin position="435"/>
        <end position="457"/>
    </location>
</feature>
<feature type="compositionally biased region" description="Pro residues" evidence="1">
    <location>
        <begin position="664"/>
        <end position="700"/>
    </location>
</feature>
<evidence type="ECO:0000256" key="1">
    <source>
        <dbReference type="SAM" id="MobiDB-lite"/>
    </source>
</evidence>
<dbReference type="EMBL" id="DF844639">
    <property type="protein sequence ID" value="GAT48535.1"/>
    <property type="molecule type" value="Genomic_DNA"/>
</dbReference>
<feature type="region of interest" description="Disordered" evidence="1">
    <location>
        <begin position="998"/>
        <end position="1021"/>
    </location>
</feature>
<feature type="region of interest" description="Disordered" evidence="1">
    <location>
        <begin position="642"/>
        <end position="722"/>
    </location>
</feature>
<feature type="region of interest" description="Disordered" evidence="1">
    <location>
        <begin position="873"/>
        <end position="925"/>
    </location>
</feature>
<feature type="compositionally biased region" description="Pro residues" evidence="1">
    <location>
        <begin position="912"/>
        <end position="924"/>
    </location>
</feature>
<feature type="compositionally biased region" description="Polar residues" evidence="1">
    <location>
        <begin position="757"/>
        <end position="776"/>
    </location>
</feature>
<feature type="region of interest" description="Disordered" evidence="1">
    <location>
        <begin position="1043"/>
        <end position="1102"/>
    </location>
</feature>
<feature type="compositionally biased region" description="Polar residues" evidence="1">
    <location>
        <begin position="412"/>
        <end position="422"/>
    </location>
</feature>
<feature type="compositionally biased region" description="Low complexity" evidence="1">
    <location>
        <begin position="353"/>
        <end position="362"/>
    </location>
</feature>
<feature type="region of interest" description="Disordered" evidence="1">
    <location>
        <begin position="399"/>
        <end position="422"/>
    </location>
</feature>
<dbReference type="Proteomes" id="UP000815677">
    <property type="component" value="Unassembled WGS sequence"/>
</dbReference>
<feature type="compositionally biased region" description="Polar residues" evidence="1">
    <location>
        <begin position="883"/>
        <end position="898"/>
    </location>
</feature>
<proteinExistence type="predicted"/>
<sequence length="1281" mass="137228">MRKNLRLWAEGNRQKILDPYLPYYAAAMDRGIEAENELLREINCVYNARIDWRTPDHVDPLLRIWDRNALVVPEDLPSDVQATKDSRLRELWHRIRRWFRYRVQRTHSLRRTFGCDPRKDPFACFVLRLSGYTRPKKRRQGYQQYMRESWDILRPIIDYKWEEYKLRNAEAAGKGHKAGFRAAVVRPLFQQLDESVRKALEARAKAECDAENAEYDAALRRAPDKSPEGRLRALKNVPDFAGQVLQEIFNTTGCHATIIYGGPDPEQGGDIIVRHISIGRNLTAERNHWGVWDPSRFKKQVAGFFAEYLQTAYTEADCASSALPGTQSAESGSRRRRRRVRVVGNAQATHMYSAADSDSGSSSDDDQESDDAQEDELDDVDLGLLPASSQASMRVQRGQNLAMPPPTVIPNRRSSGPKTVAASNKTTLRAPTSTGLLAKPTARGPPPAFPRSIPTPPMPSYYTAAPASYRTGASTIGTGRPSSTSNILAPSNGAAPTPWGPSARPTAHGPPPSFPDPIPSPPLPSYMAGAVNDEMTFSGFDPVEFDGPDDDYMAVDTLTDNTASEFSFGSAPLLQDQSLYANGFRSSSLGSGANNMQEELFSALGGALTPARHSQSRSLFHSSNLHQLPAATAPASINSSLAGLARAASTPAPPRSTPASNPSTPAPNPSTPAPNPSTPAPNPSTPAPPPSMPVQPPLTPAPAQSTSVSATPKTRGAGGLATTPIAFKGHLIPGTMRMGFRVAKQKTRGQPPLFLPESSTTPSPSGNRQGTVNNSTPLFSNGSYSFADTAPAASSLPFASRASENSFHGASSSGTPRASPALSDVSTQASWPGAPGEWFPGGGPLRPASSDVFRSTSQPAPLSLFGSLSASASRSSNASQPATVQTSSVLTKSPQNGYLTAGPSSASRSGPCPSPPPLSAPRPTRPILLDSGFLMAYAEPSQTGKAVALESRGNISRAHQAIVPIVSPTQSHIPASIRALYNHRQAYPFGYAAAPETRQPAGATAAPSKHPPAGATAAPVVQSSAGATLRGDANTTGFFALTKPAATTGGRPSQSQTSTNNPSSTNPSSSEASSSDETPDSEQSTTRRRSHRLSASMHPSVRLPCPSDAPEWFTSRYNQFTSVELGLQFDALLSAWTTIESASRFSACMDKFDLNPLPRNVVKAIETSTGCVLTAQQLSKLPGAFAQWWDSLQPDWRCTNTAGQWKNGGSRYGPTRSKNAWGKLFTWGPGGFDVVVGVLFFWGSALLNANAPSKQWEAAVVDATWMLEGLGAFYTNTKWKW</sequence>
<name>A0ABQ0LBN3_MYCCL</name>
<feature type="compositionally biased region" description="Acidic residues" evidence="1">
    <location>
        <begin position="363"/>
        <end position="376"/>
    </location>
</feature>
<keyword evidence="3" id="KW-1185">Reference proteome</keyword>
<organism evidence="2 3">
    <name type="scientific">Mycena chlorophos</name>
    <name type="common">Agaric fungus</name>
    <name type="synonym">Agaricus chlorophos</name>
    <dbReference type="NCBI Taxonomy" id="658473"/>
    <lineage>
        <taxon>Eukaryota</taxon>
        <taxon>Fungi</taxon>
        <taxon>Dikarya</taxon>
        <taxon>Basidiomycota</taxon>
        <taxon>Agaricomycotina</taxon>
        <taxon>Agaricomycetes</taxon>
        <taxon>Agaricomycetidae</taxon>
        <taxon>Agaricales</taxon>
        <taxon>Marasmiineae</taxon>
        <taxon>Mycenaceae</taxon>
        <taxon>Mycena</taxon>
    </lineage>
</organism>
<feature type="compositionally biased region" description="Polar residues" evidence="1">
    <location>
        <begin position="472"/>
        <end position="489"/>
    </location>
</feature>
<gene>
    <name evidence="2" type="ORF">MCHLO_05929</name>
</gene>
<feature type="compositionally biased region" description="Polar residues" evidence="1">
    <location>
        <begin position="804"/>
        <end position="816"/>
    </location>
</feature>
<evidence type="ECO:0000313" key="2">
    <source>
        <dbReference type="EMBL" id="GAT48535.1"/>
    </source>
</evidence>
<feature type="compositionally biased region" description="Low complexity" evidence="1">
    <location>
        <begin position="873"/>
        <end position="882"/>
    </location>
</feature>
<feature type="region of interest" description="Disordered" evidence="1">
    <location>
        <begin position="319"/>
        <end position="376"/>
    </location>
</feature>
<feature type="compositionally biased region" description="Low complexity" evidence="1">
    <location>
        <begin position="1052"/>
        <end position="1076"/>
    </location>
</feature>
<feature type="compositionally biased region" description="Low complexity" evidence="1">
    <location>
        <begin position="901"/>
        <end position="911"/>
    </location>
</feature>
<feature type="compositionally biased region" description="Polar residues" evidence="1">
    <location>
        <begin position="702"/>
        <end position="712"/>
    </location>
</feature>
<feature type="region of interest" description="Disordered" evidence="1">
    <location>
        <begin position="744"/>
        <end position="776"/>
    </location>
</feature>